<dbReference type="InterPro" id="IPR036709">
    <property type="entry name" value="Autotransporte_beta_dom_sf"/>
</dbReference>
<sequence length="2439" mass="237593">MTEHTISSGIDLIDTSVADEPTLIDDGQDSIQPIADWAANHSGDDALPVTQCAIALATVVVTALLFIPVAARAACSQDKGPYTCSGNDIPVVDIGASNDRTAILYEKVTGNFGPSASSKDIFALHFWDYAADGKDATKDDHEDGQDGGDGYTPYTLTVNMHFDKGFGLDSATGGIWVEGDGGWGGDGNEDSTFFDDNLGGKGGQGGNGGKITITANADNGGATPYPITTQDGVGIIVQSQGGWGGDGGKGTVQGGPRDGYGGAGGAAGHGGDVTLTLEDGHSVKLTNTNGSYYGTDLFGNDYYNFAGISLYSTGGDGGTGGEGLSIYSGYGGSGGAGGNGGQVTLTADSPSNTIITAGAAGHGIVAISEAGDGGSGGEGNGPDKAVGGNGGAGGSGGRVAVHYAGDITTSGKQAQGILIQSLGGASGAGGDGDSWFDGNGGLSKTPGPGGVATVTYENGTISTTGAEASGILVESVGGFSGGSGGASGFVAFGGSAESAGDGGVVQATLRDATVTTAGHYSAGLVTLSVGGGGGVAGPDDGVVALGSTGGAGGTGGDVSVTLTDTNAITTNGVDAPGIFALSLGGGGGISGGSNGAVALGGQGGTGGDGGTATFSVNGDTTVTTQDAYSVGVMVSSIGGGGGKASSPKGAVALGATGGDGGEGSDATLDLQSGVLEVTTHGHKAEGVLLSSIGGGGGHGGSSFALEVGIDLPVHGASGGAGGDGGDVRVQTEGGSVDLETRGYKTNGFIAQSVGGGGGTSGNTVTVGIGMTFNSQIGASHSAIGGHGGTVTIGDQDTVGLTGSVTTHGDAMSSAILVQSVGGGGGSAGNDIQANVGLEFDHDMGTDGGIGGDGGQVTVNSRTDATTYGHHSDGMLVQSVGGGGGQASNVVDADVDVDLSTYEGNQGSSGGTGGAGGDVWVQSDSTVVTHGIHSLGIVAQSLGGGGGKGGSTIDAGVTAGLGVTLGSSGGAGGDSGTVDLTTAGSVTTQGMLSTGILAQSVAGGGGISGTTVNGNVGVNLNYTHGGDGGAGGTASDVKLTNSASVQTAGVLANGVMAQSIGGGGGSGGVTATGSMGIFGDVNVTHGGNGGAGGHAGTVSVTNTGAITATGDLSDGLFAQSLGGHGGAGGITGSGTGAAGPMSGAVGVTVGGAGGHGGTADTVDVTNSGQITTHGYSSTGITAQSIGGSGGAGGVVIAGTVSASSEGSGSVSVGVGGDGGAGGTAEKVTATNDSGGLITTTGHLSYGIFAQSVGGNGGKGGGSYVASFSAGSGPSAGASVAVGGAGGDGSIGGDVEVDNQGKVQTSGGNAHGLYAQSIGGNGGVGAYGFAFAGDFDWKPDNALQLNASVAVGGSGGTAAHAGQVTVTNSGDITTQTETAYGIYAQSVGGGGGDGGQAGSHTFGYTKAQNKTDTKKSYSLEFDMGGDSGAGGDGNAVSVTHSAGTITTTGHASYAIFAQSVGGGGGNSGNGAPGLTGWVADTYDTFEILDDMYDTYKEVKGFPKTELDFEISIGGKGGAAGNGGQVTVENDATLITLADSATAIYAQSVGGGGGSGGDGSQGLLTSITVAGRGSGGGNGGDVTVTNSGSIKTAGSGAMGIYAQSVGGGGGTAGDIEGNLVNTIANFYETLGASIAHEDDGADGGDGGDINIDITSSGFIHTTGENAHGIAAQSVGGGGGAAGTIGPTGQVKSYIGSAGGDGDGGYVDITVDGSIHVEGDGAHGVFAQSASGGDSYAGGLKIRISGSVTADGENARAILAQSSETGTDDPDGNQATNDQCADASCRGTTQIYVEKGGLVQTTSTSSYETITVLGGRSTYNKDGSINYSNMIENQGTIQSANADSVVIANDNKGALRIRNMSGGIISGSLQLDDANRTSFWSQQGATFNAGTSVYLGELGHYTGDNGSIMSPHGQGTVGTSTVSFGGTYTEAGTLWIDLQQNTDGSLSNDQVVLDGMNQEGGVKLTGEVKPVLVGGTTFSSGDKGQFKFASLKGGATLHNLSATAVSTPAVTYTLYHDDDYDNLYIKYKIDYSGRAAGADLEDNELSYANYLSRALAAIEADERSTAAEQGTAATARTDSATANAVNAVATAEAAMDTDDTEDALSMLATTILNTTSTDELEALYDHQTPDEHLIGASRAFSVSYRLNQLMQGCPTMDPAAGVDVLRQSNCAWAQVLGSRLQQDEADESPEFSETAWGLALGAQHEIAPDTFLGVTGLFETLSIDGSNFSQDGERYSLGLALKREIGRYTLSASLGAGMYALDYDRAYRFANRWQQANSEIDGRFLGAELRASALYLGERGYYTKPSAALAYTRVWQDGFSESGNGPLNWQVDSVNDGWLALTPMIELGRAFTANDQAMRAFLRAGVTAVLNDPSVHGRSKLKDADIALGTLNHSMTVDRYRGDLIAGFQAQLKDNLSVSLQAQTALSQNSNDYGGSAQLELRF</sequence>
<evidence type="ECO:0000313" key="3">
    <source>
        <dbReference type="EMBL" id="KAA6185105.1"/>
    </source>
</evidence>
<dbReference type="Proteomes" id="UP000322981">
    <property type="component" value="Unassembled WGS sequence"/>
</dbReference>
<name>A0A5M8FR25_9GAMM</name>
<dbReference type="PROSITE" id="PS51208">
    <property type="entry name" value="AUTOTRANSPORTER"/>
    <property type="match status" value="1"/>
</dbReference>
<feature type="compositionally biased region" description="Gly residues" evidence="1">
    <location>
        <begin position="371"/>
        <end position="380"/>
    </location>
</feature>
<dbReference type="EMBL" id="VWXX01000013">
    <property type="protein sequence ID" value="KAA6185105.1"/>
    <property type="molecule type" value="Genomic_DNA"/>
</dbReference>
<evidence type="ECO:0000256" key="1">
    <source>
        <dbReference type="SAM" id="MobiDB-lite"/>
    </source>
</evidence>
<feature type="region of interest" description="Disordered" evidence="1">
    <location>
        <begin position="244"/>
        <end position="266"/>
    </location>
</feature>
<reference evidence="3 4" key="1">
    <citation type="submission" date="2019-09" db="EMBL/GenBank/DDBJ databases">
        <title>Whole-genome sequence of the purple sulfur bacterium Thiohalocapsa marina DSM 19078.</title>
        <authorList>
            <person name="Kyndt J.A."/>
            <person name="Meyer T.E."/>
        </authorList>
    </citation>
    <scope>NUCLEOTIDE SEQUENCE [LARGE SCALE GENOMIC DNA]</scope>
    <source>
        <strain evidence="3 4">DSM 19078</strain>
    </source>
</reference>
<accession>A0A5M8FR25</accession>
<dbReference type="RefSeq" id="WP_150093038.1">
    <property type="nucleotide sequence ID" value="NZ_VWXX01000013.1"/>
</dbReference>
<dbReference type="SUPFAM" id="SSF103515">
    <property type="entry name" value="Autotransporter"/>
    <property type="match status" value="1"/>
</dbReference>
<dbReference type="InterPro" id="IPR005546">
    <property type="entry name" value="Autotransporte_beta"/>
</dbReference>
<dbReference type="OrthoDB" id="5760545at2"/>
<organism evidence="3 4">
    <name type="scientific">Thiohalocapsa marina</name>
    <dbReference type="NCBI Taxonomy" id="424902"/>
    <lineage>
        <taxon>Bacteria</taxon>
        <taxon>Pseudomonadati</taxon>
        <taxon>Pseudomonadota</taxon>
        <taxon>Gammaproteobacteria</taxon>
        <taxon>Chromatiales</taxon>
        <taxon>Chromatiaceae</taxon>
        <taxon>Thiohalocapsa</taxon>
    </lineage>
</organism>
<protein>
    <submittedName>
        <fullName evidence="3">Autotransporter outer membrane beta-barrel domain-containing protein</fullName>
    </submittedName>
</protein>
<dbReference type="SMART" id="SM00869">
    <property type="entry name" value="Autotransporter"/>
    <property type="match status" value="1"/>
</dbReference>
<evidence type="ECO:0000313" key="4">
    <source>
        <dbReference type="Proteomes" id="UP000322981"/>
    </source>
</evidence>
<evidence type="ECO:0000259" key="2">
    <source>
        <dbReference type="PROSITE" id="PS51208"/>
    </source>
</evidence>
<proteinExistence type="predicted"/>
<gene>
    <name evidence="3" type="ORF">F2Q65_10285</name>
</gene>
<comment type="caution">
    <text evidence="3">The sequence shown here is derived from an EMBL/GenBank/DDBJ whole genome shotgun (WGS) entry which is preliminary data.</text>
</comment>
<feature type="domain" description="Autotransporter" evidence="2">
    <location>
        <begin position="2160"/>
        <end position="2439"/>
    </location>
</feature>
<feature type="region of interest" description="Disordered" evidence="1">
    <location>
        <begin position="370"/>
        <end position="392"/>
    </location>
</feature>
<keyword evidence="4" id="KW-1185">Reference proteome</keyword>